<feature type="transmembrane region" description="Helical" evidence="1">
    <location>
        <begin position="451"/>
        <end position="477"/>
    </location>
</feature>
<feature type="transmembrane region" description="Helical" evidence="1">
    <location>
        <begin position="398"/>
        <end position="427"/>
    </location>
</feature>
<keyword evidence="1" id="KW-0812">Transmembrane</keyword>
<dbReference type="Proteomes" id="UP001652740">
    <property type="component" value="Unplaced"/>
</dbReference>
<name>A0ABM3MUA0_GALME</name>
<dbReference type="RefSeq" id="XP_052754925.1">
    <property type="nucleotide sequence ID" value="XM_052898965.1"/>
</dbReference>
<gene>
    <name evidence="3" type="primary">LOC113521426</name>
</gene>
<proteinExistence type="predicted"/>
<dbReference type="Pfam" id="PF04087">
    <property type="entry name" value="DUF389"/>
    <property type="match status" value="1"/>
</dbReference>
<dbReference type="PANTHER" id="PTHR20992">
    <property type="entry name" value="AT15442P-RELATED"/>
    <property type="match status" value="1"/>
</dbReference>
<dbReference type="InterPro" id="IPR005240">
    <property type="entry name" value="DUF389"/>
</dbReference>
<feature type="transmembrane region" description="Helical" evidence="1">
    <location>
        <begin position="266"/>
        <end position="286"/>
    </location>
</feature>
<dbReference type="PANTHER" id="PTHR20992:SF9">
    <property type="entry name" value="AT15442P-RELATED"/>
    <property type="match status" value="1"/>
</dbReference>
<accession>A0ABM3MUA0</accession>
<organism evidence="2 3">
    <name type="scientific">Galleria mellonella</name>
    <name type="common">Greater wax moth</name>
    <dbReference type="NCBI Taxonomy" id="7137"/>
    <lineage>
        <taxon>Eukaryota</taxon>
        <taxon>Metazoa</taxon>
        <taxon>Ecdysozoa</taxon>
        <taxon>Arthropoda</taxon>
        <taxon>Hexapoda</taxon>
        <taxon>Insecta</taxon>
        <taxon>Pterygota</taxon>
        <taxon>Neoptera</taxon>
        <taxon>Endopterygota</taxon>
        <taxon>Lepidoptera</taxon>
        <taxon>Glossata</taxon>
        <taxon>Ditrysia</taxon>
        <taxon>Pyraloidea</taxon>
        <taxon>Pyralidae</taxon>
        <taxon>Galleriinae</taxon>
        <taxon>Galleria</taxon>
    </lineage>
</organism>
<feature type="transmembrane region" description="Helical" evidence="1">
    <location>
        <begin position="327"/>
        <end position="349"/>
    </location>
</feature>
<keyword evidence="2" id="KW-1185">Reference proteome</keyword>
<evidence type="ECO:0000313" key="3">
    <source>
        <dbReference type="RefSeq" id="XP_052754925.1"/>
    </source>
</evidence>
<protein>
    <submittedName>
        <fullName evidence="3">Uncharacterized protein LOC113521426</fullName>
    </submittedName>
</protein>
<keyword evidence="1" id="KW-0472">Membrane</keyword>
<keyword evidence="1" id="KW-1133">Transmembrane helix</keyword>
<evidence type="ECO:0000313" key="2">
    <source>
        <dbReference type="Proteomes" id="UP001652740"/>
    </source>
</evidence>
<evidence type="ECO:0000256" key="1">
    <source>
        <dbReference type="SAM" id="Phobius"/>
    </source>
</evidence>
<reference evidence="3" key="1">
    <citation type="submission" date="2025-08" db="UniProtKB">
        <authorList>
            <consortium name="RefSeq"/>
        </authorList>
    </citation>
    <scope>IDENTIFICATION</scope>
    <source>
        <tissue evidence="3">Whole larvae</tissue>
    </source>
</reference>
<dbReference type="GeneID" id="113521426"/>
<sequence>MVGVLFVVNVPQKEHETELRKGEKVTKFILEKEKYENAYEVIRELKQSKRFGSKSPSSDSSIKEDSISIMSKYNSTDCLHKSEKNVDLYKSRSENTLNNYLDSDLKIIKSPWDGIKQVIKPRKNKVKITKPIRGVDILDAFHWDTPLETILSEIIDRLNIFNATWTKMRDDKFWKVIFSLEAGNLCEELLQVLTTFGIGARHQSSVSVIPCTLYYKSNKNDKQLTSEQEKLWHSDTNSAWNRFSSSVCTRTNLAQVLHAVRADAALTFDWVFLLLVAAFVAAIGLVEDSTVILVASMLISPLMGPITAGTLGTAVRDRSLQRMGVMHEMLGLFLALVIGFVFGLVICAIDENYGVREWPTYEMMSRCEIRSLWVGVLVALPSGAGVALAVLGEYTASLVGAAISASLLPPAVNAGLLWAMALVHLIFSNDEARWTNVVTTANFSSDQATELALLGTVSLSLTLVNIFCIFIAGVVVYKVKEVCPLERRDISWWRENRNLLQASNNKINNNISWEVYSKWSNDPKETTKERKEAQGVVQSDTVTYRRHQIGKRRLRAQNIENYCFQKSQSGESYTPLDPETHLVVNTNDIKDEDKRSFISQNNLNGNSLKNNNIDYLNSNNYGFYNMGFDDEHNDDNTCATINTHPTIEPSLNYTVDAKNYGVVLGSKSFHV</sequence>
<feature type="transmembrane region" description="Helical" evidence="1">
    <location>
        <begin position="292"/>
        <end position="315"/>
    </location>
</feature>
<feature type="transmembrane region" description="Helical" evidence="1">
    <location>
        <begin position="369"/>
        <end position="391"/>
    </location>
</feature>